<evidence type="ECO:0000313" key="1">
    <source>
        <dbReference type="EMBL" id="RWX74289.1"/>
    </source>
</evidence>
<dbReference type="AlphaFoldDB" id="A0A444L9N5"/>
<name>A0A444L9N5_METS7</name>
<gene>
    <name evidence="1" type="ORF">Metus_0314</name>
</gene>
<protein>
    <submittedName>
        <fullName evidence="1">Uncharacterized protein</fullName>
    </submittedName>
</protein>
<evidence type="ECO:0000313" key="2">
    <source>
        <dbReference type="Proteomes" id="UP000288215"/>
    </source>
</evidence>
<organism evidence="1 2">
    <name type="scientific">Methanosuratincola subterraneus</name>
    <dbReference type="NCBI Taxonomy" id="2593994"/>
    <lineage>
        <taxon>Archaea</taxon>
        <taxon>Thermoproteota</taxon>
        <taxon>Methanosuratincolia</taxon>
        <taxon>Candidatus Methanomethylicales</taxon>
        <taxon>Candidatus Methanomethylicaceae</taxon>
        <taxon>Candidatus Methanosuratincola (ex Vanwonterghem et al. 2016)</taxon>
    </lineage>
</organism>
<proteinExistence type="predicted"/>
<accession>A0A444L9N5</accession>
<sequence>MVLTFQALVGGSQASKVNATLPWIVAFYEPGPPPVVADMLTSARKGAFYEEIVKLSDIRQRLDARSILVSPRRRIGVDEARLATSFGIYVVLEGDHDGLSMASSGADIGEVNSRFVETILKNRSRRVASECRSAIVELLREKWLTPEELVSELRLSFDARTVTAQLRSLARGGAVRLLARTVKGEGIYGLPGIQYPARGDLSRPSRLEYLERTVTEMLSNCDRPLTSTEMSERINVSQHQIRSIMRKLAGAQKAARTGDGWVFSGKK</sequence>
<dbReference type="EMBL" id="RXGA01000001">
    <property type="protein sequence ID" value="RWX74289.1"/>
    <property type="molecule type" value="Genomic_DNA"/>
</dbReference>
<dbReference type="Proteomes" id="UP000288215">
    <property type="component" value="Unassembled WGS sequence"/>
</dbReference>
<comment type="caution">
    <text evidence="1">The sequence shown here is derived from an EMBL/GenBank/DDBJ whole genome shotgun (WGS) entry which is preliminary data.</text>
</comment>
<reference evidence="1 2" key="1">
    <citation type="submission" date="2018-12" db="EMBL/GenBank/DDBJ databases">
        <title>The complete genome of the methanogenic archaea of the candidate phylum Verstraetearchaeota, obtained from the metagenome of underground thermal water.</title>
        <authorList>
            <person name="Kadnikov V.V."/>
            <person name="Mardanov A.V."/>
            <person name="Beletsky A.V."/>
            <person name="Karnachuk O.V."/>
            <person name="Ravin N.V."/>
        </authorList>
    </citation>
    <scope>NUCLEOTIDE SEQUENCE [LARGE SCALE GENOMIC DNA]</scope>
    <source>
        <strain evidence="1">Ch88</strain>
    </source>
</reference>